<sequence length="90" mass="10084">MPQVIRLAERLPVVASGDVLRPILTGFRGSNSEMHLLSRCEMYRVLYKALTAPHDHAALRLPLIEPSNSYVHISHCSGVLGRTHHHTTHL</sequence>
<protein>
    <submittedName>
        <fullName evidence="1">Uncharacterized protein</fullName>
    </submittedName>
</protein>
<gene>
    <name evidence="1" type="ORF">DPMN_039087</name>
</gene>
<evidence type="ECO:0000313" key="2">
    <source>
        <dbReference type="Proteomes" id="UP000828390"/>
    </source>
</evidence>
<reference evidence="1" key="1">
    <citation type="journal article" date="2019" name="bioRxiv">
        <title>The Genome of the Zebra Mussel, Dreissena polymorpha: A Resource for Invasive Species Research.</title>
        <authorList>
            <person name="McCartney M.A."/>
            <person name="Auch B."/>
            <person name="Kono T."/>
            <person name="Mallez S."/>
            <person name="Zhang Y."/>
            <person name="Obille A."/>
            <person name="Becker A."/>
            <person name="Abrahante J.E."/>
            <person name="Garbe J."/>
            <person name="Badalamenti J.P."/>
            <person name="Herman A."/>
            <person name="Mangelson H."/>
            <person name="Liachko I."/>
            <person name="Sullivan S."/>
            <person name="Sone E.D."/>
            <person name="Koren S."/>
            <person name="Silverstein K.A.T."/>
            <person name="Beckman K.B."/>
            <person name="Gohl D.M."/>
        </authorList>
    </citation>
    <scope>NUCLEOTIDE SEQUENCE</scope>
    <source>
        <strain evidence="1">Duluth1</strain>
        <tissue evidence="1">Whole animal</tissue>
    </source>
</reference>
<evidence type="ECO:0000313" key="1">
    <source>
        <dbReference type="EMBL" id="KAH3875810.1"/>
    </source>
</evidence>
<keyword evidence="2" id="KW-1185">Reference proteome</keyword>
<proteinExistence type="predicted"/>
<organism evidence="1 2">
    <name type="scientific">Dreissena polymorpha</name>
    <name type="common">Zebra mussel</name>
    <name type="synonym">Mytilus polymorpha</name>
    <dbReference type="NCBI Taxonomy" id="45954"/>
    <lineage>
        <taxon>Eukaryota</taxon>
        <taxon>Metazoa</taxon>
        <taxon>Spiralia</taxon>
        <taxon>Lophotrochozoa</taxon>
        <taxon>Mollusca</taxon>
        <taxon>Bivalvia</taxon>
        <taxon>Autobranchia</taxon>
        <taxon>Heteroconchia</taxon>
        <taxon>Euheterodonta</taxon>
        <taxon>Imparidentia</taxon>
        <taxon>Neoheterodontei</taxon>
        <taxon>Myida</taxon>
        <taxon>Dreissenoidea</taxon>
        <taxon>Dreissenidae</taxon>
        <taxon>Dreissena</taxon>
    </lineage>
</organism>
<reference evidence="1" key="2">
    <citation type="submission" date="2020-11" db="EMBL/GenBank/DDBJ databases">
        <authorList>
            <person name="McCartney M.A."/>
            <person name="Auch B."/>
            <person name="Kono T."/>
            <person name="Mallez S."/>
            <person name="Becker A."/>
            <person name="Gohl D.M."/>
            <person name="Silverstein K.A.T."/>
            <person name="Koren S."/>
            <person name="Bechman K.B."/>
            <person name="Herman A."/>
            <person name="Abrahante J.E."/>
            <person name="Garbe J."/>
        </authorList>
    </citation>
    <scope>NUCLEOTIDE SEQUENCE</scope>
    <source>
        <strain evidence="1">Duluth1</strain>
        <tissue evidence="1">Whole animal</tissue>
    </source>
</reference>
<accession>A0A9D4MED8</accession>
<name>A0A9D4MED8_DREPO</name>
<dbReference type="Proteomes" id="UP000828390">
    <property type="component" value="Unassembled WGS sequence"/>
</dbReference>
<comment type="caution">
    <text evidence="1">The sequence shown here is derived from an EMBL/GenBank/DDBJ whole genome shotgun (WGS) entry which is preliminary data.</text>
</comment>
<dbReference type="EMBL" id="JAIWYP010000002">
    <property type="protein sequence ID" value="KAH3875810.1"/>
    <property type="molecule type" value="Genomic_DNA"/>
</dbReference>
<dbReference type="AlphaFoldDB" id="A0A9D4MED8"/>